<accession>Q33B08</accession>
<reference evidence="2" key="1">
    <citation type="journal article" date="2003" name="Science">
        <title>In-depth view of structure, activity, and evolution of rice chromosome 10.</title>
        <authorList>
            <consortium name="Rice Chromosome 10 Sequencing Consortium"/>
        </authorList>
    </citation>
    <scope>NUCLEOTIDE SEQUENCE [LARGE SCALE GENOMIC DNA]</scope>
</reference>
<dbReference type="AlphaFoldDB" id="Q33B08"/>
<name>Q33B08_ORYSJ</name>
<protein>
    <submittedName>
        <fullName evidence="2">Uncharacterized protein</fullName>
    </submittedName>
</protein>
<reference evidence="2" key="2">
    <citation type="submission" date="2003-05" db="EMBL/GenBank/DDBJ databases">
        <authorList>
            <person name="Buell C.R."/>
            <person name="Wing R.A."/>
            <person name="McCombie W.R."/>
            <person name="Messing J."/>
            <person name="Yuan Q."/>
            <person name="Ouyang S."/>
        </authorList>
    </citation>
    <scope>NUCLEOTIDE SEQUENCE</scope>
</reference>
<organism evidence="2">
    <name type="scientific">Oryza sativa subsp. japonica</name>
    <name type="common">Rice</name>
    <dbReference type="NCBI Taxonomy" id="39947"/>
    <lineage>
        <taxon>Eukaryota</taxon>
        <taxon>Viridiplantae</taxon>
        <taxon>Streptophyta</taxon>
        <taxon>Embryophyta</taxon>
        <taxon>Tracheophyta</taxon>
        <taxon>Spermatophyta</taxon>
        <taxon>Magnoliopsida</taxon>
        <taxon>Liliopsida</taxon>
        <taxon>Poales</taxon>
        <taxon>Poaceae</taxon>
        <taxon>BOP clade</taxon>
        <taxon>Oryzoideae</taxon>
        <taxon>Oryzeae</taxon>
        <taxon>Oryzinae</taxon>
        <taxon>Oryza</taxon>
        <taxon>Oryza sativa</taxon>
    </lineage>
</organism>
<feature type="compositionally biased region" description="Low complexity" evidence="1">
    <location>
        <begin position="7"/>
        <end position="23"/>
    </location>
</feature>
<sequence>MALVKAAHSGADAASSAPPVATSTEVMASTKDQEAAPCSPIARLVPVRPLSADTLTWGQLQAKMECILQAGARGVGREIEEASAAASSANHCADQLACDLAESREDLQKMKELAMEEIPSSHTARLGEETSNGIYTGACHVLAFMRLAHRDLDLKEALDRGAADDAPCDPEYLCHCRYVEVEDVQQCGQPDTSVVIPALTLEPHVPEVEIDQSPSVETNMNVLADRDRRIQYWKTKLEVAELERTIVEAKKDQAMETLRGREVWFNSYLKGCCTAMAEVCRELRVPRGDPMESAAGYISWMKGAYAQL</sequence>
<proteinExistence type="predicted"/>
<evidence type="ECO:0000313" key="2">
    <source>
        <dbReference type="EMBL" id="ABB46767.2"/>
    </source>
</evidence>
<evidence type="ECO:0000256" key="1">
    <source>
        <dbReference type="SAM" id="MobiDB-lite"/>
    </source>
</evidence>
<feature type="region of interest" description="Disordered" evidence="1">
    <location>
        <begin position="7"/>
        <end position="35"/>
    </location>
</feature>
<dbReference type="EMBL" id="DP000086">
    <property type="protein sequence ID" value="ABB46767.2"/>
    <property type="molecule type" value="Genomic_DNA"/>
</dbReference>
<reference evidence="2" key="3">
    <citation type="submission" date="2006-07" db="EMBL/GenBank/DDBJ databases">
        <authorList>
            <person name="Buell R."/>
        </authorList>
    </citation>
    <scope>NUCLEOTIDE SEQUENCE</scope>
</reference>
<gene>
    <name evidence="2" type="ordered locus">LOC_Os10g06210</name>
</gene>